<comment type="similarity">
    <text evidence="7">Belongs to the AcnX type II large subunit family.</text>
</comment>
<evidence type="ECO:0000256" key="4">
    <source>
        <dbReference type="ARBA" id="ARBA00023239"/>
    </source>
</evidence>
<accession>A0AAP2W3R9</accession>
<keyword evidence="2" id="KW-0408">Iron</keyword>
<evidence type="ECO:0000256" key="8">
    <source>
        <dbReference type="ARBA" id="ARBA00046520"/>
    </source>
</evidence>
<keyword evidence="13" id="KW-1185">Reference proteome</keyword>
<dbReference type="Proteomes" id="UP001320159">
    <property type="component" value="Unassembled WGS sequence"/>
</dbReference>
<dbReference type="RefSeq" id="WP_230739209.1">
    <property type="nucleotide sequence ID" value="NZ_PGCK01000001.1"/>
</dbReference>
<evidence type="ECO:0000313" key="12">
    <source>
        <dbReference type="EMBL" id="MCD1293430.1"/>
    </source>
</evidence>
<keyword evidence="3" id="KW-0414">Isoprene biosynthesis</keyword>
<name>A0AAP2W3R9_9EURY</name>
<comment type="catalytic activity">
    <reaction evidence="5">
        <text>(R)-5-phosphomevalonate = (2E)-3-methyl-5-phosphooxypent-2-enoate + H2O</text>
        <dbReference type="Rhea" id="RHEA:78975"/>
        <dbReference type="ChEBI" id="CHEBI:15377"/>
        <dbReference type="ChEBI" id="CHEBI:58146"/>
        <dbReference type="ChEBI" id="CHEBI:229665"/>
        <dbReference type="EC" id="4.2.1.182"/>
    </reaction>
    <physiologicalReaction direction="left-to-right" evidence="5">
        <dbReference type="Rhea" id="RHEA:78976"/>
    </physiologicalReaction>
</comment>
<dbReference type="PANTHER" id="PTHR36577">
    <property type="entry name" value="DUF521 DOMAIN PROTEIN (AFU_ORTHOLOGUE AFUA_6G00490)"/>
    <property type="match status" value="1"/>
</dbReference>
<comment type="caution">
    <text evidence="12">The sequence shown here is derived from an EMBL/GenBank/DDBJ whole genome shotgun (WGS) entry which is preliminary data.</text>
</comment>
<dbReference type="InterPro" id="IPR007506">
    <property type="entry name" value="PMDh-L-like_dom"/>
</dbReference>
<reference evidence="12 13" key="1">
    <citation type="submission" date="2017-11" db="EMBL/GenBank/DDBJ databases">
        <title>Isolation and Characterization of Family Methanocellaceae Species from Potential Methane Hydrate Area Offshore Southwestern Taiwan.</title>
        <authorList>
            <person name="Zhang W.-L."/>
            <person name="Chen W.-C."/>
            <person name="Lai M.-C."/>
            <person name="Chen S.-C."/>
        </authorList>
    </citation>
    <scope>NUCLEOTIDE SEQUENCE [LARGE SCALE GENOMIC DNA]</scope>
    <source>
        <strain evidence="12 13">CWC-04</strain>
    </source>
</reference>
<evidence type="ECO:0000256" key="7">
    <source>
        <dbReference type="ARBA" id="ARBA00046333"/>
    </source>
</evidence>
<keyword evidence="4" id="KW-0456">Lyase</keyword>
<gene>
    <name evidence="12" type="ORF">CUJ83_00255</name>
</gene>
<evidence type="ECO:0000313" key="13">
    <source>
        <dbReference type="Proteomes" id="UP001320159"/>
    </source>
</evidence>
<comment type="pathway">
    <text evidence="1">Isoprenoid biosynthesis; isopentenyl diphosphate biosynthesis via mevalonate pathway.</text>
</comment>
<organism evidence="12 13">
    <name type="scientific">Methanooceanicella nereidis</name>
    <dbReference type="NCBI Taxonomy" id="2052831"/>
    <lineage>
        <taxon>Archaea</taxon>
        <taxon>Methanobacteriati</taxon>
        <taxon>Methanobacteriota</taxon>
        <taxon>Stenosarchaea group</taxon>
        <taxon>Methanomicrobia</taxon>
        <taxon>Methanocellales</taxon>
        <taxon>Methanocellaceae</taxon>
        <taxon>Methanooceanicella</taxon>
    </lineage>
</organism>
<evidence type="ECO:0000256" key="2">
    <source>
        <dbReference type="ARBA" id="ARBA00023004"/>
    </source>
</evidence>
<evidence type="ECO:0000256" key="1">
    <source>
        <dbReference type="ARBA" id="ARBA00005092"/>
    </source>
</evidence>
<dbReference type="GO" id="GO:0008299">
    <property type="term" value="P:isoprenoid biosynthetic process"/>
    <property type="evidence" value="ECO:0007669"/>
    <property type="project" value="UniProtKB-KW"/>
</dbReference>
<sequence length="409" mass="45119">MYLTKDEEKIYNGEQGPTLQKMMEILVALGDIFEADRLIPIKSAQIAGVSYKTIGDAGLEWISDLEGKVKVPAVLNPMGMDMELYEQMGIDIKFARKQEEIIKAYEKLGIAAECTCTPYYLKRPNFGDHLAWSESSAVCFANSVLGARTNREGGPSALAAALIGKTPNYGLHIKENRYPTVTIKVEEPLYGAEYGALGYVVGSKVGDGIPMFKLKSTPTEDELKHLGAALAASGAVALFHVLHVTPEQYVLPPEKMSIDRQMLSREDDWQVPERYFLPREKIEVDVGHIKELVKQHVRPDIIAMGCPHASKGELEEILRLLDGRTVKKEVWVCAARSVGAKNPELIEKLREHGIKVLYDTCMVVSPAANQFKKMMVNSGKALKYVPSMCGVDAAIGSTKDCIEEACRGD</sequence>
<dbReference type="EMBL" id="PGCK01000001">
    <property type="protein sequence ID" value="MCD1293430.1"/>
    <property type="molecule type" value="Genomic_DNA"/>
</dbReference>
<proteinExistence type="inferred from homology"/>
<dbReference type="CDD" id="cd01355">
    <property type="entry name" value="AcnX"/>
    <property type="match status" value="1"/>
</dbReference>
<dbReference type="EC" id="4.2.1.182" evidence="9"/>
<evidence type="ECO:0000256" key="3">
    <source>
        <dbReference type="ARBA" id="ARBA00023229"/>
    </source>
</evidence>
<evidence type="ECO:0000256" key="5">
    <source>
        <dbReference type="ARBA" id="ARBA00045120"/>
    </source>
</evidence>
<comment type="function">
    <text evidence="6">Component of a hydro-lyase that catalyzes the dehydration of mevalonate 5-phosphate (MVA5P) to form trans-anhydromevalonate 5-phosphate (tAHMP). Involved in the archaeal mevalonate (MVA) pathway, which provides fundamental precursors for isoprenoid biosynthesis, such as isopentenyl diphosphate (IPP) and dimethylallyl diphosphate (DMAPP).</text>
</comment>
<dbReference type="AlphaFoldDB" id="A0AAP2W3R9"/>
<evidence type="ECO:0000256" key="10">
    <source>
        <dbReference type="ARBA" id="ARBA00047196"/>
    </source>
</evidence>
<protein>
    <recommendedName>
        <fullName evidence="10">Phosphomevalonate dehydratase large subunit</fullName>
        <ecNumber evidence="9">4.2.1.182</ecNumber>
    </recommendedName>
</protein>
<evidence type="ECO:0000259" key="11">
    <source>
        <dbReference type="Pfam" id="PF04412"/>
    </source>
</evidence>
<feature type="domain" description="Phosphomevalonate dehydratase large subunit-like" evidence="11">
    <location>
        <begin position="1"/>
        <end position="403"/>
    </location>
</feature>
<evidence type="ECO:0000256" key="9">
    <source>
        <dbReference type="ARBA" id="ARBA00047176"/>
    </source>
</evidence>
<evidence type="ECO:0000256" key="6">
    <source>
        <dbReference type="ARBA" id="ARBA00045299"/>
    </source>
</evidence>
<dbReference type="PANTHER" id="PTHR36577:SF3">
    <property type="entry name" value="DUF521 DOMAIN PROTEIN (AFU_ORTHOLOGUE AFUA_6G00490)"/>
    <property type="match status" value="1"/>
</dbReference>
<dbReference type="Pfam" id="PF04412">
    <property type="entry name" value="AcnX"/>
    <property type="match status" value="1"/>
</dbReference>
<dbReference type="GO" id="GO:0016829">
    <property type="term" value="F:lyase activity"/>
    <property type="evidence" value="ECO:0007669"/>
    <property type="project" value="UniProtKB-KW"/>
</dbReference>
<comment type="subunit">
    <text evidence="8">Heterodimer composed of a large subunit (PMDh-L) and a small subunit (PMDh-S).</text>
</comment>